<dbReference type="InterPro" id="IPR029063">
    <property type="entry name" value="SAM-dependent_MTases_sf"/>
</dbReference>
<dbReference type="PANTHER" id="PTHR42912">
    <property type="entry name" value="METHYLTRANSFERASE"/>
    <property type="match status" value="1"/>
</dbReference>
<feature type="domain" description="Methyltransferase" evidence="1">
    <location>
        <begin position="104"/>
        <end position="200"/>
    </location>
</feature>
<dbReference type="AlphaFoldDB" id="A0A8K2A7T8"/>
<dbReference type="Proteomes" id="UP000607397">
    <property type="component" value="Unassembled WGS sequence"/>
</dbReference>
<dbReference type="RefSeq" id="WP_161824906.1">
    <property type="nucleotide sequence ID" value="NZ_WVIC01000012.1"/>
</dbReference>
<evidence type="ECO:0000313" key="2">
    <source>
        <dbReference type="EMBL" id="NCJ06430.1"/>
    </source>
</evidence>
<gene>
    <name evidence="2" type="ORF">GS597_07880</name>
</gene>
<keyword evidence="3" id="KW-1185">Reference proteome</keyword>
<accession>A0A8K2A7T8</accession>
<dbReference type="GO" id="GO:0008168">
    <property type="term" value="F:methyltransferase activity"/>
    <property type="evidence" value="ECO:0007669"/>
    <property type="project" value="UniProtKB-KW"/>
</dbReference>
<name>A0A8K2A7T8_9CYAN</name>
<comment type="caution">
    <text evidence="2">The sequence shown here is derived from an EMBL/GenBank/DDBJ whole genome shotgun (WGS) entry which is preliminary data.</text>
</comment>
<organism evidence="2 3">
    <name type="scientific">Petrachloros mirabilis ULC683</name>
    <dbReference type="NCBI Taxonomy" id="2781853"/>
    <lineage>
        <taxon>Bacteria</taxon>
        <taxon>Bacillati</taxon>
        <taxon>Cyanobacteriota</taxon>
        <taxon>Cyanophyceae</taxon>
        <taxon>Synechococcales</taxon>
        <taxon>Petrachlorosaceae</taxon>
        <taxon>Petrachloros</taxon>
        <taxon>Petrachloros mirabilis</taxon>
    </lineage>
</organism>
<sequence length="297" mass="34111">MTKSKDSIFERFLAPLFHILLDQPELQSRYAQTDWTAARERWEDLSLVYPSYYQNQTYHSIAQGYLSPEAAVTYDPITEWVIVPHEAWVRQSLIDRVQGWPRRILDLGCGTGTQSLMLKQAFPSAQVTGIDLSPYMLFMAEHKAQQAHQIITWKHGDVQHVSLEANCFDVITAALLFHETPPSVTQQILREAFRLLTPGGQILILDANQETLRGLPWLQDLFEEPYIEAYASGWIEDWLELAGFVTISTENQWWASQLTWAMKPLPSQSRTQSVFVGISPDERERLYDLPSYPLNPA</sequence>
<evidence type="ECO:0000259" key="1">
    <source>
        <dbReference type="Pfam" id="PF13649"/>
    </source>
</evidence>
<keyword evidence="2" id="KW-0808">Transferase</keyword>
<keyword evidence="2" id="KW-0489">Methyltransferase</keyword>
<dbReference type="GO" id="GO:0032259">
    <property type="term" value="P:methylation"/>
    <property type="evidence" value="ECO:0007669"/>
    <property type="project" value="UniProtKB-KW"/>
</dbReference>
<evidence type="ECO:0000313" key="3">
    <source>
        <dbReference type="Proteomes" id="UP000607397"/>
    </source>
</evidence>
<protein>
    <submittedName>
        <fullName evidence="2">Methyltransferase domain-containing protein</fullName>
    </submittedName>
</protein>
<dbReference type="CDD" id="cd02440">
    <property type="entry name" value="AdoMet_MTases"/>
    <property type="match status" value="1"/>
</dbReference>
<proteinExistence type="predicted"/>
<dbReference type="EMBL" id="WVIC01000012">
    <property type="protein sequence ID" value="NCJ06430.1"/>
    <property type="molecule type" value="Genomic_DNA"/>
</dbReference>
<dbReference type="Pfam" id="PF13649">
    <property type="entry name" value="Methyltransf_25"/>
    <property type="match status" value="1"/>
</dbReference>
<dbReference type="InterPro" id="IPR050508">
    <property type="entry name" value="Methyltransf_Superfamily"/>
</dbReference>
<reference evidence="2" key="1">
    <citation type="submission" date="2019-12" db="EMBL/GenBank/DDBJ databases">
        <title>High-Quality draft genome sequences of three cyanobacteria isolated from the limestone walls of the Old Cathedral of Coimbra.</title>
        <authorList>
            <person name="Tiago I."/>
            <person name="Soares F."/>
            <person name="Portugal A."/>
        </authorList>
    </citation>
    <scope>NUCLEOTIDE SEQUENCE [LARGE SCALE GENOMIC DNA]</scope>
    <source>
        <strain evidence="2">C</strain>
    </source>
</reference>
<dbReference type="PANTHER" id="PTHR42912:SF80">
    <property type="entry name" value="METHYLTRANSFERASE DOMAIN-CONTAINING PROTEIN"/>
    <property type="match status" value="1"/>
</dbReference>
<dbReference type="SUPFAM" id="SSF53335">
    <property type="entry name" value="S-adenosyl-L-methionine-dependent methyltransferases"/>
    <property type="match status" value="1"/>
</dbReference>
<dbReference type="Gene3D" id="3.40.50.150">
    <property type="entry name" value="Vaccinia Virus protein VP39"/>
    <property type="match status" value="1"/>
</dbReference>
<dbReference type="InterPro" id="IPR041698">
    <property type="entry name" value="Methyltransf_25"/>
</dbReference>